<dbReference type="PROSITE" id="PS50111">
    <property type="entry name" value="CHEMOTAXIS_TRANSDUC_2"/>
    <property type="match status" value="1"/>
</dbReference>
<dbReference type="PRINTS" id="PR00260">
    <property type="entry name" value="CHEMTRNSDUCR"/>
</dbReference>
<evidence type="ECO:0000256" key="9">
    <source>
        <dbReference type="ARBA" id="ARBA00022840"/>
    </source>
</evidence>
<dbReference type="SMART" id="SM00283">
    <property type="entry name" value="MA"/>
    <property type="match status" value="1"/>
</dbReference>
<dbReference type="EMBL" id="CP000527">
    <property type="protein sequence ID" value="ABM27981.1"/>
    <property type="molecule type" value="Genomic_DNA"/>
</dbReference>
<dbReference type="GO" id="GO:0005524">
    <property type="term" value="F:ATP binding"/>
    <property type="evidence" value="ECO:0007669"/>
    <property type="project" value="UniProtKB-KW"/>
</dbReference>
<dbReference type="InterPro" id="IPR029151">
    <property type="entry name" value="Sensor-like_sf"/>
</dbReference>
<accession>A0A0H3A753</accession>
<evidence type="ECO:0000256" key="5">
    <source>
        <dbReference type="ARBA" id="ARBA00022679"/>
    </source>
</evidence>
<dbReference type="Gene3D" id="3.30.450.20">
    <property type="entry name" value="PAS domain"/>
    <property type="match status" value="2"/>
</dbReference>
<dbReference type="Proteomes" id="UP000009173">
    <property type="component" value="Chromosome"/>
</dbReference>
<dbReference type="PANTHER" id="PTHR32089">
    <property type="entry name" value="METHYL-ACCEPTING CHEMOTAXIS PROTEIN MCPB"/>
    <property type="match status" value="1"/>
</dbReference>
<keyword evidence="8" id="KW-0418">Kinase</keyword>
<protein>
    <submittedName>
        <fullName evidence="20">Methyl-accepting chemotaxis sensory transducer</fullName>
    </submittedName>
</protein>
<reference evidence="21" key="1">
    <citation type="journal article" date="2009" name="Environ. Microbiol.">
        <title>Contribution of mobile genetic elements to Desulfovibrio vulgaris genome plasticity.</title>
        <authorList>
            <person name="Walker C.B."/>
            <person name="Stolyar S."/>
            <person name="Chivian D."/>
            <person name="Pinel N."/>
            <person name="Gabster J.A."/>
            <person name="Dehal P.S."/>
            <person name="He Z."/>
            <person name="Yang Z.K."/>
            <person name="Yen H.C."/>
            <person name="Zhou J."/>
            <person name="Wall J.D."/>
            <person name="Hazen T.C."/>
            <person name="Arkin A.P."/>
            <person name="Stahl D.A."/>
        </authorList>
    </citation>
    <scope>NUCLEOTIDE SEQUENCE [LARGE SCALE GENOMIC DNA]</scope>
    <source>
        <strain evidence="21">DP4</strain>
    </source>
</reference>
<dbReference type="CDD" id="cd12912">
    <property type="entry name" value="PDC2_MCP_like"/>
    <property type="match status" value="1"/>
</dbReference>
<evidence type="ECO:0000313" key="20">
    <source>
        <dbReference type="EMBL" id="ABM27981.1"/>
    </source>
</evidence>
<dbReference type="HOGENOM" id="CLU_000445_107_19_7"/>
<comment type="similarity">
    <text evidence="14">Belongs to the methyl-accepting chemotaxis (MCP) protein family.</text>
</comment>
<evidence type="ECO:0000256" key="13">
    <source>
        <dbReference type="ARBA" id="ARBA00023224"/>
    </source>
</evidence>
<evidence type="ECO:0000256" key="1">
    <source>
        <dbReference type="ARBA" id="ARBA00004651"/>
    </source>
</evidence>
<evidence type="ECO:0000256" key="11">
    <source>
        <dbReference type="ARBA" id="ARBA00023012"/>
    </source>
</evidence>
<dbReference type="PROSITE" id="PS50113">
    <property type="entry name" value="PAC"/>
    <property type="match status" value="1"/>
</dbReference>
<dbReference type="KEGG" id="dvl:Dvul_0960"/>
<dbReference type="InterPro" id="IPR013656">
    <property type="entry name" value="PAS_4"/>
</dbReference>
<dbReference type="Gene3D" id="6.10.340.10">
    <property type="match status" value="1"/>
</dbReference>
<dbReference type="Pfam" id="PF02743">
    <property type="entry name" value="dCache_1"/>
    <property type="match status" value="1"/>
</dbReference>
<feature type="transmembrane region" description="Helical" evidence="16">
    <location>
        <begin position="289"/>
        <end position="312"/>
    </location>
</feature>
<dbReference type="GO" id="GO:0000160">
    <property type="term" value="P:phosphorelay signal transduction system"/>
    <property type="evidence" value="ECO:0007669"/>
    <property type="project" value="UniProtKB-KW"/>
</dbReference>
<organism evidence="20 21">
    <name type="scientific">Nitratidesulfovibrio vulgaris (strain DP4)</name>
    <name type="common">Desulfovibrio vulgaris</name>
    <dbReference type="NCBI Taxonomy" id="391774"/>
    <lineage>
        <taxon>Bacteria</taxon>
        <taxon>Pseudomonadati</taxon>
        <taxon>Thermodesulfobacteriota</taxon>
        <taxon>Desulfovibrionia</taxon>
        <taxon>Desulfovibrionales</taxon>
        <taxon>Desulfovibrionaceae</taxon>
        <taxon>Nitratidesulfovibrio</taxon>
    </lineage>
</organism>
<dbReference type="InterPro" id="IPR003660">
    <property type="entry name" value="HAMP_dom"/>
</dbReference>
<keyword evidence="2" id="KW-1003">Cell membrane</keyword>
<feature type="domain" description="Methyl-accepting transducer" evidence="17">
    <location>
        <begin position="504"/>
        <end position="740"/>
    </location>
</feature>
<evidence type="ECO:0000256" key="7">
    <source>
        <dbReference type="ARBA" id="ARBA00022741"/>
    </source>
</evidence>
<evidence type="ECO:0000259" key="18">
    <source>
        <dbReference type="PROSITE" id="PS50113"/>
    </source>
</evidence>
<dbReference type="InterPro" id="IPR004090">
    <property type="entry name" value="Chemotax_Me-accpt_rcpt"/>
</dbReference>
<feature type="domain" description="HAMP" evidence="19">
    <location>
        <begin position="314"/>
        <end position="366"/>
    </location>
</feature>
<dbReference type="AlphaFoldDB" id="A0A0H3A753"/>
<dbReference type="CDD" id="cd11386">
    <property type="entry name" value="MCP_signal"/>
    <property type="match status" value="1"/>
</dbReference>
<evidence type="ECO:0000256" key="8">
    <source>
        <dbReference type="ARBA" id="ARBA00022777"/>
    </source>
</evidence>
<keyword evidence="12 16" id="KW-0472">Membrane</keyword>
<gene>
    <name evidence="20" type="ordered locus">Dvul_0960</name>
</gene>
<keyword evidence="5" id="KW-0808">Transferase</keyword>
<dbReference type="Pfam" id="PF08448">
    <property type="entry name" value="PAS_4"/>
    <property type="match status" value="1"/>
</dbReference>
<dbReference type="RefSeq" id="WP_010939570.1">
    <property type="nucleotide sequence ID" value="NC_008751.1"/>
</dbReference>
<proteinExistence type="inferred from homology"/>
<keyword evidence="11" id="KW-0902">Two-component regulatory system</keyword>
<dbReference type="PANTHER" id="PTHR32089:SF112">
    <property type="entry name" value="LYSOZYME-LIKE PROTEIN-RELATED"/>
    <property type="match status" value="1"/>
</dbReference>
<dbReference type="SMART" id="SM00304">
    <property type="entry name" value="HAMP"/>
    <property type="match status" value="1"/>
</dbReference>
<evidence type="ECO:0000259" key="19">
    <source>
        <dbReference type="PROSITE" id="PS50885"/>
    </source>
</evidence>
<dbReference type="SUPFAM" id="SSF58104">
    <property type="entry name" value="Methyl-accepting chemotaxis protein (MCP) signaling domain"/>
    <property type="match status" value="1"/>
</dbReference>
<dbReference type="Pfam" id="PF00015">
    <property type="entry name" value="MCPsignal"/>
    <property type="match status" value="1"/>
</dbReference>
<feature type="domain" description="PAC" evidence="18">
    <location>
        <begin position="436"/>
        <end position="489"/>
    </location>
</feature>
<evidence type="ECO:0000256" key="4">
    <source>
        <dbReference type="ARBA" id="ARBA00022553"/>
    </source>
</evidence>
<evidence type="ECO:0000256" key="3">
    <source>
        <dbReference type="ARBA" id="ARBA00022500"/>
    </source>
</evidence>
<evidence type="ECO:0000313" key="21">
    <source>
        <dbReference type="Proteomes" id="UP000009173"/>
    </source>
</evidence>
<keyword evidence="10 16" id="KW-1133">Transmembrane helix</keyword>
<keyword evidence="6 16" id="KW-0812">Transmembrane</keyword>
<evidence type="ECO:0000256" key="6">
    <source>
        <dbReference type="ARBA" id="ARBA00022692"/>
    </source>
</evidence>
<evidence type="ECO:0000256" key="16">
    <source>
        <dbReference type="SAM" id="Phobius"/>
    </source>
</evidence>
<dbReference type="SMR" id="A0A0H3A753"/>
<evidence type="ECO:0000256" key="12">
    <source>
        <dbReference type="ARBA" id="ARBA00023136"/>
    </source>
</evidence>
<evidence type="ECO:0000256" key="14">
    <source>
        <dbReference type="ARBA" id="ARBA00029447"/>
    </source>
</evidence>
<comment type="subcellular location">
    <subcellularLocation>
        <location evidence="1">Cell membrane</location>
        <topology evidence="1">Multi-pass membrane protein</topology>
    </subcellularLocation>
</comment>
<keyword evidence="9" id="KW-0067">ATP-binding</keyword>
<name>A0A0H3A753_NITV4</name>
<dbReference type="GO" id="GO:0016301">
    <property type="term" value="F:kinase activity"/>
    <property type="evidence" value="ECO:0007669"/>
    <property type="project" value="UniProtKB-KW"/>
</dbReference>
<keyword evidence="13 15" id="KW-0807">Transducer</keyword>
<dbReference type="InterPro" id="IPR033479">
    <property type="entry name" value="dCache_1"/>
</dbReference>
<evidence type="ECO:0000256" key="2">
    <source>
        <dbReference type="ARBA" id="ARBA00022475"/>
    </source>
</evidence>
<dbReference type="InterPro" id="IPR000700">
    <property type="entry name" value="PAS-assoc_C"/>
</dbReference>
<dbReference type="InterPro" id="IPR004089">
    <property type="entry name" value="MCPsignal_dom"/>
</dbReference>
<dbReference type="GO" id="GO:0006935">
    <property type="term" value="P:chemotaxis"/>
    <property type="evidence" value="ECO:0007669"/>
    <property type="project" value="UniProtKB-KW"/>
</dbReference>
<evidence type="ECO:0000259" key="17">
    <source>
        <dbReference type="PROSITE" id="PS50111"/>
    </source>
</evidence>
<dbReference type="PROSITE" id="PS50885">
    <property type="entry name" value="HAMP"/>
    <property type="match status" value="1"/>
</dbReference>
<dbReference type="SUPFAM" id="SSF103190">
    <property type="entry name" value="Sensory domain-like"/>
    <property type="match status" value="1"/>
</dbReference>
<keyword evidence="7" id="KW-0547">Nucleotide-binding</keyword>
<dbReference type="Gene3D" id="1.10.287.950">
    <property type="entry name" value="Methyl-accepting chemotaxis protein"/>
    <property type="match status" value="1"/>
</dbReference>
<dbReference type="SUPFAM" id="SSF55785">
    <property type="entry name" value="PYP-like sensor domain (PAS domain)"/>
    <property type="match status" value="1"/>
</dbReference>
<evidence type="ECO:0000256" key="15">
    <source>
        <dbReference type="PROSITE-ProRule" id="PRU00284"/>
    </source>
</evidence>
<keyword evidence="4" id="KW-0597">Phosphoprotein</keyword>
<dbReference type="InterPro" id="IPR035965">
    <property type="entry name" value="PAS-like_dom_sf"/>
</dbReference>
<evidence type="ECO:0000256" key="10">
    <source>
        <dbReference type="ARBA" id="ARBA00022989"/>
    </source>
</evidence>
<sequence precursor="true">MEVRKGFFDRLNNRVTVLLVGLLLLGFGGLGWYAVNAVTSYAEASRREATETLMGAVETATEVYIRNLQKLCEGLARQRAVVVALRSGVDEGETAQRRFKDYLATYPEIWSAYTFDTAGEAVAGFNAANKDERGENKKKHPVVAQVLSGANVAIARELYSVEGGRLALRIAVPVRDPENGKLLGGVQVSFNFHEFEKEVLKSVTNGETGYLFLVDEKGTFLSHPNPALVMTSGTSLSSVSEMLRRKNGFMRYVSDGEAKFAAFATVPQTGWILAANINESEVLAAARSLGMVIIGISVVASLVLAGVLVMVLRRLVILPLGALQRYTGEIAAGDFSTVPQGRFSCEFADLAADVDHMKTKIKAELGFAQGVLKGIPTPCGIVGPDFTMTWANEHILKLLERTGKPQDYYGMRSGEFYWRDPNRETLSDKAIKSRTDLHDVAVWNAPSGREVHLNVATTPFYDMDGELLGSIAFWMDITDIIEKQREVEAQHARIAEAARRAMDVSARLSAAAEELSAQIDESSRGTEVQKTRISETAAAVEQMNASILEVARNAGEAVTSADTARESAEKGAGVVQDAVASIGALRDRMHEMGVSLEELGRQADGIGTIVDMISDVADQTNLLALNAAIEAARAGEAGRGFAVVADEVRKLAEKTMGATNDVGNAIRAIQGVTRKTVELMGLAGGDAETSVARAGDAGASLKTIVQLSVGTADQVRSIATAAEEQSAASEQIARATEEINVISSDTAEGMSQSAAAITEVADMASELERIIEGMKS</sequence>
<dbReference type="GO" id="GO:0005886">
    <property type="term" value="C:plasma membrane"/>
    <property type="evidence" value="ECO:0007669"/>
    <property type="project" value="UniProtKB-SubCell"/>
</dbReference>
<keyword evidence="3" id="KW-0145">Chemotaxis</keyword>
<dbReference type="CDD" id="cd18773">
    <property type="entry name" value="PDC1_HK_sensor"/>
    <property type="match status" value="1"/>
</dbReference>
<dbReference type="GO" id="GO:0004888">
    <property type="term" value="F:transmembrane signaling receptor activity"/>
    <property type="evidence" value="ECO:0007669"/>
    <property type="project" value="InterPro"/>
</dbReference>